<reference evidence="1 2" key="1">
    <citation type="journal article" date="2022" name="Hortic Res">
        <title>A haplotype resolved chromosomal level avocado genome allows analysis of novel avocado genes.</title>
        <authorList>
            <person name="Nath O."/>
            <person name="Fletcher S.J."/>
            <person name="Hayward A."/>
            <person name="Shaw L.M."/>
            <person name="Masouleh A.K."/>
            <person name="Furtado A."/>
            <person name="Henry R.J."/>
            <person name="Mitter N."/>
        </authorList>
    </citation>
    <scope>NUCLEOTIDE SEQUENCE [LARGE SCALE GENOMIC DNA]</scope>
    <source>
        <strain evidence="2">cv. Hass</strain>
    </source>
</reference>
<accession>A0ACC2KVE2</accession>
<evidence type="ECO:0000313" key="2">
    <source>
        <dbReference type="Proteomes" id="UP001234297"/>
    </source>
</evidence>
<protein>
    <submittedName>
        <fullName evidence="1">Uncharacterized protein</fullName>
    </submittedName>
</protein>
<name>A0ACC2KVE2_PERAE</name>
<evidence type="ECO:0000313" key="1">
    <source>
        <dbReference type="EMBL" id="KAJ8625226.1"/>
    </source>
</evidence>
<comment type="caution">
    <text evidence="1">The sequence shown here is derived from an EMBL/GenBank/DDBJ whole genome shotgun (WGS) entry which is preliminary data.</text>
</comment>
<sequence>MKDTATLDDVCCDEDAARDSSGDGKVRRNGWLAVEWSSGNDGASAGVSGREWLMGFLELRQWGVSLDGWLLDGFQGSGTGVEVVSMGWFQS</sequence>
<keyword evidence="2" id="KW-1185">Reference proteome</keyword>
<organism evidence="1 2">
    <name type="scientific">Persea americana</name>
    <name type="common">Avocado</name>
    <dbReference type="NCBI Taxonomy" id="3435"/>
    <lineage>
        <taxon>Eukaryota</taxon>
        <taxon>Viridiplantae</taxon>
        <taxon>Streptophyta</taxon>
        <taxon>Embryophyta</taxon>
        <taxon>Tracheophyta</taxon>
        <taxon>Spermatophyta</taxon>
        <taxon>Magnoliopsida</taxon>
        <taxon>Magnoliidae</taxon>
        <taxon>Laurales</taxon>
        <taxon>Lauraceae</taxon>
        <taxon>Persea</taxon>
    </lineage>
</organism>
<dbReference type="EMBL" id="CM056819">
    <property type="protein sequence ID" value="KAJ8625226.1"/>
    <property type="molecule type" value="Genomic_DNA"/>
</dbReference>
<dbReference type="Proteomes" id="UP001234297">
    <property type="component" value="Chromosome 11"/>
</dbReference>
<gene>
    <name evidence="1" type="ORF">MRB53_033756</name>
</gene>
<proteinExistence type="predicted"/>